<keyword evidence="2" id="KW-0472">Membrane</keyword>
<protein>
    <submittedName>
        <fullName evidence="3">Uncharacterized protein</fullName>
    </submittedName>
</protein>
<accession>A0A1Y1JRW3</accession>
<dbReference type="Proteomes" id="UP000195521">
    <property type="component" value="Unassembled WGS sequence"/>
</dbReference>
<reference evidence="4" key="1">
    <citation type="submission" date="2017-04" db="EMBL/GenBank/DDBJ databases">
        <title>Plasmodium gonderi genome.</title>
        <authorList>
            <person name="Arisue N."/>
            <person name="Honma H."/>
            <person name="Kawai S."/>
            <person name="Tougan T."/>
            <person name="Tanabe K."/>
            <person name="Horii T."/>
        </authorList>
    </citation>
    <scope>NUCLEOTIDE SEQUENCE [LARGE SCALE GENOMIC DNA]</scope>
    <source>
        <strain evidence="4">ATCC 30045</strain>
    </source>
</reference>
<feature type="transmembrane region" description="Helical" evidence="2">
    <location>
        <begin position="12"/>
        <end position="30"/>
    </location>
</feature>
<keyword evidence="2" id="KW-1133">Transmembrane helix</keyword>
<dbReference type="OMA" id="MWIINNK"/>
<name>A0A1Y1JRW3_PLAGO</name>
<evidence type="ECO:0000313" key="3">
    <source>
        <dbReference type="EMBL" id="GAW83562.1"/>
    </source>
</evidence>
<evidence type="ECO:0000256" key="2">
    <source>
        <dbReference type="SAM" id="Phobius"/>
    </source>
</evidence>
<keyword evidence="2" id="KW-0812">Transmembrane</keyword>
<feature type="transmembrane region" description="Helical" evidence="2">
    <location>
        <begin position="472"/>
        <end position="493"/>
    </location>
</feature>
<dbReference type="EMBL" id="BDQF01000015">
    <property type="protein sequence ID" value="GAW83562.1"/>
    <property type="molecule type" value="Genomic_DNA"/>
</dbReference>
<keyword evidence="4" id="KW-1185">Reference proteome</keyword>
<gene>
    <name evidence="3" type="ORF">PGO_143600</name>
</gene>
<evidence type="ECO:0000313" key="4">
    <source>
        <dbReference type="Proteomes" id="UP000195521"/>
    </source>
</evidence>
<proteinExistence type="predicted"/>
<dbReference type="AlphaFoldDB" id="A0A1Y1JRW3"/>
<dbReference type="OrthoDB" id="385596at2759"/>
<sequence length="516" mass="60706">MKTHWGNEHINFCVVKFVLYFLIIKVYAIHHVGKNIRKHGLIMYQNEESDISINKIIPYSSDETTIFENYMLKNVSQKENVCIKPIRNYKNLSSPINQKFKLENQSHVIETGNKRNIYGYVKNLFQDLEYEISNKTLTFNVPITEEICEFNSFNNYILYVNYLKNINLEEIENVLKKNRFLFVRLPQLYDLNKTVAAFMGDKFSESKGILENDYIKIDISNIINYHVCPKWEYKYKGNYTDVYSNDNMGNKKVEKEIEFVLMTSHKLADIILFPSEVDNPQYFRQYKNIKNVVYLKKVLKQGHFEAGEWSPCYSVCSEDFSYRCRHNKCLVEDEDFCDRYFILNFQKCESVACQVLLKEEIKKVPGENIMKDANADNKKNDNVKEKGKENEKEIENEKGQENEKGKENEKEKVIAKDIIDANANANNPVAPVPYMNRHIESENYNLDDEPLSRRRSEKKISFFMWIINNKKMALGLLIFLISAVILGCIYCYVSSSLGFHNDEEYYVSKYRAHACQ</sequence>
<comment type="caution">
    <text evidence="3">The sequence shown here is derived from an EMBL/GenBank/DDBJ whole genome shotgun (WGS) entry which is preliminary data.</text>
</comment>
<dbReference type="RefSeq" id="XP_028546151.1">
    <property type="nucleotide sequence ID" value="XM_028690350.1"/>
</dbReference>
<evidence type="ECO:0000256" key="1">
    <source>
        <dbReference type="SAM" id="MobiDB-lite"/>
    </source>
</evidence>
<dbReference type="GeneID" id="39750308"/>
<feature type="region of interest" description="Disordered" evidence="1">
    <location>
        <begin position="371"/>
        <end position="409"/>
    </location>
</feature>
<organism evidence="3 4">
    <name type="scientific">Plasmodium gonderi</name>
    <dbReference type="NCBI Taxonomy" id="77519"/>
    <lineage>
        <taxon>Eukaryota</taxon>
        <taxon>Sar</taxon>
        <taxon>Alveolata</taxon>
        <taxon>Apicomplexa</taxon>
        <taxon>Aconoidasida</taxon>
        <taxon>Haemosporida</taxon>
        <taxon>Plasmodiidae</taxon>
        <taxon>Plasmodium</taxon>
        <taxon>Plasmodium (Plasmodium)</taxon>
    </lineage>
</organism>